<dbReference type="GO" id="GO:0003824">
    <property type="term" value="F:catalytic activity"/>
    <property type="evidence" value="ECO:0007669"/>
    <property type="project" value="InterPro"/>
</dbReference>
<evidence type="ECO:0000256" key="1">
    <source>
        <dbReference type="ARBA" id="ARBA00001966"/>
    </source>
</evidence>
<accession>A0A413VML2</accession>
<dbReference type="SFLD" id="SFLDG01066">
    <property type="entry name" value="organic_radical-activating_enz"/>
    <property type="match status" value="1"/>
</dbReference>
<dbReference type="InterPro" id="IPR013785">
    <property type="entry name" value="Aldolase_TIM"/>
</dbReference>
<dbReference type="CDD" id="cd01335">
    <property type="entry name" value="Radical_SAM"/>
    <property type="match status" value="1"/>
</dbReference>
<dbReference type="InterPro" id="IPR034457">
    <property type="entry name" value="Organic_radical-activating"/>
</dbReference>
<keyword evidence="2" id="KW-0004">4Fe-4S</keyword>
<name>A0A413VML2_9BACE</name>
<evidence type="ECO:0000313" key="9">
    <source>
        <dbReference type="Proteomes" id="UP000284379"/>
    </source>
</evidence>
<dbReference type="PANTHER" id="PTHR30352">
    <property type="entry name" value="PYRUVATE FORMATE-LYASE-ACTIVATING ENZYME"/>
    <property type="match status" value="1"/>
</dbReference>
<dbReference type="InterPro" id="IPR007197">
    <property type="entry name" value="rSAM"/>
</dbReference>
<evidence type="ECO:0000259" key="7">
    <source>
        <dbReference type="PROSITE" id="PS51918"/>
    </source>
</evidence>
<evidence type="ECO:0000256" key="4">
    <source>
        <dbReference type="ARBA" id="ARBA00022723"/>
    </source>
</evidence>
<dbReference type="PROSITE" id="PS51918">
    <property type="entry name" value="RADICAL_SAM"/>
    <property type="match status" value="1"/>
</dbReference>
<dbReference type="RefSeq" id="WP_122201682.1">
    <property type="nucleotide sequence ID" value="NZ_CABJFV010000008.1"/>
</dbReference>
<gene>
    <name evidence="8" type="ORF">DW888_12115</name>
</gene>
<evidence type="ECO:0000313" key="8">
    <source>
        <dbReference type="EMBL" id="RHB34779.1"/>
    </source>
</evidence>
<dbReference type="Proteomes" id="UP000284379">
    <property type="component" value="Unassembled WGS sequence"/>
</dbReference>
<dbReference type="AlphaFoldDB" id="A0A413VML2"/>
<keyword evidence="6" id="KW-0411">Iron-sulfur</keyword>
<organism evidence="8 9">
    <name type="scientific">Bacteroides nordii</name>
    <dbReference type="NCBI Taxonomy" id="291645"/>
    <lineage>
        <taxon>Bacteria</taxon>
        <taxon>Pseudomonadati</taxon>
        <taxon>Bacteroidota</taxon>
        <taxon>Bacteroidia</taxon>
        <taxon>Bacteroidales</taxon>
        <taxon>Bacteroidaceae</taxon>
        <taxon>Bacteroides</taxon>
    </lineage>
</organism>
<evidence type="ECO:0000256" key="2">
    <source>
        <dbReference type="ARBA" id="ARBA00022485"/>
    </source>
</evidence>
<comment type="cofactor">
    <cofactor evidence="1">
        <name>[4Fe-4S] cluster</name>
        <dbReference type="ChEBI" id="CHEBI:49883"/>
    </cofactor>
</comment>
<dbReference type="SFLD" id="SFLDS00029">
    <property type="entry name" value="Radical_SAM"/>
    <property type="match status" value="1"/>
</dbReference>
<dbReference type="SUPFAM" id="SSF102114">
    <property type="entry name" value="Radical SAM enzymes"/>
    <property type="match status" value="1"/>
</dbReference>
<protein>
    <submittedName>
        <fullName evidence="8">Radical SAM protein</fullName>
    </submittedName>
</protein>
<keyword evidence="4" id="KW-0479">Metal-binding</keyword>
<dbReference type="Gene3D" id="3.20.20.70">
    <property type="entry name" value="Aldolase class I"/>
    <property type="match status" value="1"/>
</dbReference>
<proteinExistence type="predicted"/>
<dbReference type="PANTHER" id="PTHR30352:SF4">
    <property type="entry name" value="PYRUVATE FORMATE-LYASE 2-ACTIVATING ENZYME"/>
    <property type="match status" value="1"/>
</dbReference>
<dbReference type="GO" id="GO:0051539">
    <property type="term" value="F:4 iron, 4 sulfur cluster binding"/>
    <property type="evidence" value="ECO:0007669"/>
    <property type="project" value="UniProtKB-KW"/>
</dbReference>
<dbReference type="InterPro" id="IPR058240">
    <property type="entry name" value="rSAM_sf"/>
</dbReference>
<dbReference type="GO" id="GO:0046872">
    <property type="term" value="F:metal ion binding"/>
    <property type="evidence" value="ECO:0007669"/>
    <property type="project" value="UniProtKB-KW"/>
</dbReference>
<dbReference type="Pfam" id="PF04055">
    <property type="entry name" value="Radical_SAM"/>
    <property type="match status" value="1"/>
</dbReference>
<evidence type="ECO:0000256" key="3">
    <source>
        <dbReference type="ARBA" id="ARBA00022691"/>
    </source>
</evidence>
<sequence>MKTATLIGISRHRLTTDGEGVTTLVAFHGCPLRCKYCLNPQSFAQEGVWKQYDCEQLYEEVKIDELYFLATHGGVTFGGGEPALQSNFISEFRRLCGTGWKITIETSLNVPQENIERLLPVVDCYIVDIKDMNNDRYETYTGKSNTRVIENLRWLVIQGKAKQITVRVPHIPSYNTETDIENSIHQLKEIGLSDFDRFTYRT</sequence>
<evidence type="ECO:0000256" key="6">
    <source>
        <dbReference type="ARBA" id="ARBA00023014"/>
    </source>
</evidence>
<comment type="caution">
    <text evidence="8">The sequence shown here is derived from an EMBL/GenBank/DDBJ whole genome shotgun (WGS) entry which is preliminary data.</text>
</comment>
<keyword evidence="3" id="KW-0949">S-adenosyl-L-methionine</keyword>
<reference evidence="8 9" key="1">
    <citation type="submission" date="2018-08" db="EMBL/GenBank/DDBJ databases">
        <title>A genome reference for cultivated species of the human gut microbiota.</title>
        <authorList>
            <person name="Zou Y."/>
            <person name="Xue W."/>
            <person name="Luo G."/>
        </authorList>
    </citation>
    <scope>NUCLEOTIDE SEQUENCE [LARGE SCALE GENOMIC DNA]</scope>
    <source>
        <strain evidence="8 9">AM40-30BH</strain>
    </source>
</reference>
<dbReference type="EMBL" id="QSGO01000008">
    <property type="protein sequence ID" value="RHB34779.1"/>
    <property type="molecule type" value="Genomic_DNA"/>
</dbReference>
<evidence type="ECO:0000256" key="5">
    <source>
        <dbReference type="ARBA" id="ARBA00023004"/>
    </source>
</evidence>
<feature type="domain" description="Radical SAM core" evidence="7">
    <location>
        <begin position="16"/>
        <end position="202"/>
    </location>
</feature>
<keyword evidence="5" id="KW-0408">Iron</keyword>